<dbReference type="EMBL" id="JARKIB010000076">
    <property type="protein sequence ID" value="KAJ7747563.1"/>
    <property type="molecule type" value="Genomic_DNA"/>
</dbReference>
<keyword evidence="2" id="KW-1185">Reference proteome</keyword>
<comment type="caution">
    <text evidence="1">The sequence shown here is derived from an EMBL/GenBank/DDBJ whole genome shotgun (WGS) entry which is preliminary data.</text>
</comment>
<sequence>MKLARAVLTTASDEFIPRPKYRDPWVTRFLAQYITYIPHLPELVPFVQGISLGFIWMDQDNYPHKDIGFPREVLQVVTSILTWLKAIDPPPDILTQRWNAYRLAALWETMPVESMVFSTQSLLSLSPEMLHKLQTRMARFLPLPLAKYQQLAVQSPRCTRILQAMWLLDGCDIRFRGLGLSHIRFLLDESWDEIMNTISLLHTTTYTAAKPFSAIAAAMITILGHSLELHPGSASALFCDLARRCLRFVTSNMLSAVQDLHNANYSRRCQVGPDLRSCWGIIIRYSPQPNPELLGLLQEFAHKGSVPPSNGFSTSKCNQHSLPTLNY</sequence>
<reference evidence="1" key="1">
    <citation type="submission" date="2023-03" db="EMBL/GenBank/DDBJ databases">
        <title>Massive genome expansion in bonnet fungi (Mycena s.s.) driven by repeated elements and novel gene families across ecological guilds.</title>
        <authorList>
            <consortium name="Lawrence Berkeley National Laboratory"/>
            <person name="Harder C.B."/>
            <person name="Miyauchi S."/>
            <person name="Viragh M."/>
            <person name="Kuo A."/>
            <person name="Thoen E."/>
            <person name="Andreopoulos B."/>
            <person name="Lu D."/>
            <person name="Skrede I."/>
            <person name="Drula E."/>
            <person name="Henrissat B."/>
            <person name="Morin E."/>
            <person name="Kohler A."/>
            <person name="Barry K."/>
            <person name="LaButti K."/>
            <person name="Morin E."/>
            <person name="Salamov A."/>
            <person name="Lipzen A."/>
            <person name="Mereny Z."/>
            <person name="Hegedus B."/>
            <person name="Baldrian P."/>
            <person name="Stursova M."/>
            <person name="Weitz H."/>
            <person name="Taylor A."/>
            <person name="Grigoriev I.V."/>
            <person name="Nagy L.G."/>
            <person name="Martin F."/>
            <person name="Kauserud H."/>
        </authorList>
    </citation>
    <scope>NUCLEOTIDE SEQUENCE</scope>
    <source>
        <strain evidence="1">CBHHK182m</strain>
    </source>
</reference>
<name>A0AAD7IP75_9AGAR</name>
<evidence type="ECO:0000313" key="1">
    <source>
        <dbReference type="EMBL" id="KAJ7747563.1"/>
    </source>
</evidence>
<protein>
    <submittedName>
        <fullName evidence="1">Uncharacterized protein</fullName>
    </submittedName>
</protein>
<dbReference type="Proteomes" id="UP001215598">
    <property type="component" value="Unassembled WGS sequence"/>
</dbReference>
<gene>
    <name evidence="1" type="ORF">B0H16DRAFT_1555064</name>
</gene>
<dbReference type="AlphaFoldDB" id="A0AAD7IP75"/>
<accession>A0AAD7IP75</accession>
<proteinExistence type="predicted"/>
<evidence type="ECO:0000313" key="2">
    <source>
        <dbReference type="Proteomes" id="UP001215598"/>
    </source>
</evidence>
<organism evidence="1 2">
    <name type="scientific">Mycena metata</name>
    <dbReference type="NCBI Taxonomy" id="1033252"/>
    <lineage>
        <taxon>Eukaryota</taxon>
        <taxon>Fungi</taxon>
        <taxon>Dikarya</taxon>
        <taxon>Basidiomycota</taxon>
        <taxon>Agaricomycotina</taxon>
        <taxon>Agaricomycetes</taxon>
        <taxon>Agaricomycetidae</taxon>
        <taxon>Agaricales</taxon>
        <taxon>Marasmiineae</taxon>
        <taxon>Mycenaceae</taxon>
        <taxon>Mycena</taxon>
    </lineage>
</organism>